<keyword evidence="2" id="KW-0456">Lyase</keyword>
<evidence type="ECO:0000313" key="5">
    <source>
        <dbReference type="Proteomes" id="UP000239560"/>
    </source>
</evidence>
<keyword evidence="1" id="KW-0210">Decarboxylase</keyword>
<proteinExistence type="predicted"/>
<evidence type="ECO:0000256" key="1">
    <source>
        <dbReference type="ARBA" id="ARBA00022793"/>
    </source>
</evidence>
<sequence>MTHSDLFQPAQLLFFFCYHQLLLASALPDLLSNAMDHLRRPVDSLLEAYHLVEKRQVGWMAKNRKTGEMMREQQPLMKKIQLLLFFNPVTEWIDFTHVAKMWLHRKTIQQKPKEESQKSKQQIASFVSFYHINMEDFEPSDINAYPTFQDFFIRKHKPGTRPITAPDDPTIAVISADSRVVTYPTVTLTIQLWIKGNDFSIAQLIDDPVKAKTWEDGAIASYRLSPQDYHRYHCPVAGTVSWWKELDGDYYEVDALALQSRVPILSANARSAVCIDSPEFGQVLFVAIGAIDVGTVKLNPKATTPGSTFEKGEEIGIFEFGGSSIIVAFEKHRIQFDDDLLDESYKQIMVDVEVGQRLGVATKPASK</sequence>
<dbReference type="InterPro" id="IPR003817">
    <property type="entry name" value="PS_Dcarbxylase"/>
</dbReference>
<dbReference type="PANTHER" id="PTHR10067:SF11">
    <property type="entry name" value="PHOSPHATIDYLSERINE DECARBOXYLASE"/>
    <property type="match status" value="1"/>
</dbReference>
<evidence type="ECO:0000313" key="4">
    <source>
        <dbReference type="EMBL" id="PRQ77983.1"/>
    </source>
</evidence>
<dbReference type="GO" id="GO:0008654">
    <property type="term" value="P:phospholipid biosynthetic process"/>
    <property type="evidence" value="ECO:0007669"/>
    <property type="project" value="InterPro"/>
</dbReference>
<evidence type="ECO:0000256" key="3">
    <source>
        <dbReference type="SAM" id="SignalP"/>
    </source>
</evidence>
<protein>
    <submittedName>
        <fullName evidence="4">Phosphatidylserine decarboxylase</fullName>
    </submittedName>
</protein>
<dbReference type="Pfam" id="PF02666">
    <property type="entry name" value="PS_Dcarbxylase"/>
    <property type="match status" value="1"/>
</dbReference>
<feature type="signal peptide" evidence="3">
    <location>
        <begin position="1"/>
        <end position="24"/>
    </location>
</feature>
<name>A0A2T0AJ00_RHOTO</name>
<evidence type="ECO:0000256" key="2">
    <source>
        <dbReference type="ARBA" id="ARBA00023239"/>
    </source>
</evidence>
<dbReference type="Proteomes" id="UP000239560">
    <property type="component" value="Unassembled WGS sequence"/>
</dbReference>
<accession>A0A2T0AJ00</accession>
<dbReference type="OrthoDB" id="5973539at2759"/>
<dbReference type="EMBL" id="LCTV02000001">
    <property type="protein sequence ID" value="PRQ77983.1"/>
    <property type="molecule type" value="Genomic_DNA"/>
</dbReference>
<comment type="caution">
    <text evidence="4">The sequence shown here is derived from an EMBL/GenBank/DDBJ whole genome shotgun (WGS) entry which is preliminary data.</text>
</comment>
<feature type="chain" id="PRO_5015423616" evidence="3">
    <location>
        <begin position="25"/>
        <end position="367"/>
    </location>
</feature>
<keyword evidence="3" id="KW-0732">Signal</keyword>
<dbReference type="PANTHER" id="PTHR10067">
    <property type="entry name" value="PHOSPHATIDYLSERINE DECARBOXYLASE"/>
    <property type="match status" value="1"/>
</dbReference>
<gene>
    <name evidence="4" type="ORF">AAT19DRAFT_9051</name>
</gene>
<organism evidence="4 5">
    <name type="scientific">Rhodotorula toruloides</name>
    <name type="common">Yeast</name>
    <name type="synonym">Rhodosporidium toruloides</name>
    <dbReference type="NCBI Taxonomy" id="5286"/>
    <lineage>
        <taxon>Eukaryota</taxon>
        <taxon>Fungi</taxon>
        <taxon>Dikarya</taxon>
        <taxon>Basidiomycota</taxon>
        <taxon>Pucciniomycotina</taxon>
        <taxon>Microbotryomycetes</taxon>
        <taxon>Sporidiobolales</taxon>
        <taxon>Sporidiobolaceae</taxon>
        <taxon>Rhodotorula</taxon>
    </lineage>
</organism>
<reference evidence="4 5" key="1">
    <citation type="journal article" date="2018" name="Elife">
        <title>Functional genomics of lipid metabolism in the oleaginous yeast Rhodosporidium toruloides.</title>
        <authorList>
            <person name="Coradetti S.T."/>
            <person name="Pinel D."/>
            <person name="Geiselman G."/>
            <person name="Ito M."/>
            <person name="Mondo S."/>
            <person name="Reilly M.C."/>
            <person name="Cheng Y.F."/>
            <person name="Bauer S."/>
            <person name="Grigoriev I."/>
            <person name="Gladden J.M."/>
            <person name="Simmons B.A."/>
            <person name="Brem R."/>
            <person name="Arkin A.P."/>
            <person name="Skerker J.M."/>
        </authorList>
    </citation>
    <scope>NUCLEOTIDE SEQUENCE [LARGE SCALE GENOMIC DNA]</scope>
    <source>
        <strain evidence="4 5">NBRC 0880</strain>
    </source>
</reference>
<dbReference type="AlphaFoldDB" id="A0A2T0AJ00"/>
<dbReference type="GO" id="GO:0004609">
    <property type="term" value="F:phosphatidylserine decarboxylase activity"/>
    <property type="evidence" value="ECO:0007669"/>
    <property type="project" value="InterPro"/>
</dbReference>